<comment type="subcellular location">
    <subcellularLocation>
        <location evidence="1">Cell membrane</location>
        <topology evidence="1">Multi-pass membrane protein</topology>
    </subcellularLocation>
</comment>
<evidence type="ECO:0000256" key="6">
    <source>
        <dbReference type="ARBA" id="ARBA00022801"/>
    </source>
</evidence>
<name>A0A2G4F4Q7_9CYAN</name>
<dbReference type="InterPro" id="IPR027417">
    <property type="entry name" value="P-loop_NTPase"/>
</dbReference>
<keyword evidence="7" id="KW-0788">Thiol protease</keyword>
<dbReference type="Proteomes" id="UP000226442">
    <property type="component" value="Unassembled WGS sequence"/>
</dbReference>
<dbReference type="SUPFAM" id="SSF52540">
    <property type="entry name" value="P-loop containing nucleoside triphosphate hydrolases"/>
    <property type="match status" value="1"/>
</dbReference>
<dbReference type="PROSITE" id="PS50042">
    <property type="entry name" value="CNMP_BINDING_3"/>
    <property type="match status" value="1"/>
</dbReference>
<evidence type="ECO:0000259" key="15">
    <source>
        <dbReference type="PROSITE" id="PS50929"/>
    </source>
</evidence>
<evidence type="ECO:0000256" key="4">
    <source>
        <dbReference type="ARBA" id="ARBA00022692"/>
    </source>
</evidence>
<dbReference type="SUPFAM" id="SSF51206">
    <property type="entry name" value="cAMP-binding domain-like"/>
    <property type="match status" value="1"/>
</dbReference>
<dbReference type="Pfam" id="PF03412">
    <property type="entry name" value="Peptidase_C39"/>
    <property type="match status" value="1"/>
</dbReference>
<dbReference type="FunFam" id="3.40.50.300:FF:000221">
    <property type="entry name" value="Multidrug ABC transporter ATP-binding protein"/>
    <property type="match status" value="1"/>
</dbReference>
<keyword evidence="4 12" id="KW-0812">Transmembrane</keyword>
<dbReference type="RefSeq" id="WP_096828568.1">
    <property type="nucleotide sequence ID" value="NZ_NXIB02000014.1"/>
</dbReference>
<dbReference type="PANTHER" id="PTHR43394:SF1">
    <property type="entry name" value="ATP-BINDING CASSETTE SUB-FAMILY B MEMBER 10, MITOCHONDRIAL"/>
    <property type="match status" value="1"/>
</dbReference>
<feature type="transmembrane region" description="Helical" evidence="12">
    <location>
        <begin position="488"/>
        <end position="511"/>
    </location>
</feature>
<dbReference type="CDD" id="cd02259">
    <property type="entry name" value="Peptidase_C39_like"/>
    <property type="match status" value="1"/>
</dbReference>
<feature type="domain" description="ABC transporter" evidence="14">
    <location>
        <begin position="765"/>
        <end position="1000"/>
    </location>
</feature>
<keyword evidence="5" id="KW-0547">Nucleotide-binding</keyword>
<dbReference type="AlphaFoldDB" id="A0A2G4F4Q7"/>
<organism evidence="17 18">
    <name type="scientific">Tychonema bourrellyi FEM_GT703</name>
    <dbReference type="NCBI Taxonomy" id="2040638"/>
    <lineage>
        <taxon>Bacteria</taxon>
        <taxon>Bacillati</taxon>
        <taxon>Cyanobacteriota</taxon>
        <taxon>Cyanophyceae</taxon>
        <taxon>Oscillatoriophycideae</taxon>
        <taxon>Oscillatoriales</taxon>
        <taxon>Microcoleaceae</taxon>
        <taxon>Tychonema</taxon>
    </lineage>
</organism>
<dbReference type="InterPro" id="IPR036640">
    <property type="entry name" value="ABC1_TM_sf"/>
</dbReference>
<dbReference type="Gene3D" id="1.20.1560.10">
    <property type="entry name" value="ABC transporter type 1, transmembrane domain"/>
    <property type="match status" value="1"/>
</dbReference>
<dbReference type="PROSITE" id="PS00211">
    <property type="entry name" value="ABC_TRANSPORTER_1"/>
    <property type="match status" value="1"/>
</dbReference>
<evidence type="ECO:0000256" key="7">
    <source>
        <dbReference type="ARBA" id="ARBA00022807"/>
    </source>
</evidence>
<keyword evidence="7" id="KW-0645">Protease</keyword>
<feature type="domain" description="Cyclic nucleotide-binding" evidence="13">
    <location>
        <begin position="20"/>
        <end position="123"/>
    </location>
</feature>
<dbReference type="PROSITE" id="PS50990">
    <property type="entry name" value="PEPTIDASE_C39"/>
    <property type="match status" value="1"/>
</dbReference>
<dbReference type="InterPro" id="IPR018490">
    <property type="entry name" value="cNMP-bd_dom_sf"/>
</dbReference>
<dbReference type="GO" id="GO:0016887">
    <property type="term" value="F:ATP hydrolysis activity"/>
    <property type="evidence" value="ECO:0007669"/>
    <property type="project" value="InterPro"/>
</dbReference>
<protein>
    <submittedName>
        <fullName evidence="17">Type I secretion system permease/ATPase</fullName>
    </submittedName>
</protein>
<evidence type="ECO:0000313" key="18">
    <source>
        <dbReference type="Proteomes" id="UP000226442"/>
    </source>
</evidence>
<dbReference type="CDD" id="cd00038">
    <property type="entry name" value="CAP_ED"/>
    <property type="match status" value="1"/>
</dbReference>
<dbReference type="GO" id="GO:0008234">
    <property type="term" value="F:cysteine-type peptidase activity"/>
    <property type="evidence" value="ECO:0007669"/>
    <property type="project" value="UniProtKB-KW"/>
</dbReference>
<dbReference type="EMBL" id="NXIB02000014">
    <property type="protein sequence ID" value="PHX56691.1"/>
    <property type="molecule type" value="Genomic_DNA"/>
</dbReference>
<dbReference type="GO" id="GO:0015421">
    <property type="term" value="F:ABC-type oligopeptide transporter activity"/>
    <property type="evidence" value="ECO:0007669"/>
    <property type="project" value="TreeGrafter"/>
</dbReference>
<keyword evidence="18" id="KW-1185">Reference proteome</keyword>
<feature type="transmembrane region" description="Helical" evidence="12">
    <location>
        <begin position="447"/>
        <end position="468"/>
    </location>
</feature>
<dbReference type="Pfam" id="PF00027">
    <property type="entry name" value="cNMP_binding"/>
    <property type="match status" value="1"/>
</dbReference>
<dbReference type="SUPFAM" id="SSF90123">
    <property type="entry name" value="ABC transporter transmembrane region"/>
    <property type="match status" value="1"/>
</dbReference>
<dbReference type="InterPro" id="IPR003593">
    <property type="entry name" value="AAA+_ATPase"/>
</dbReference>
<dbReference type="InterPro" id="IPR014710">
    <property type="entry name" value="RmlC-like_jellyroll"/>
</dbReference>
<dbReference type="InterPro" id="IPR005074">
    <property type="entry name" value="Peptidase_C39"/>
</dbReference>
<evidence type="ECO:0000259" key="13">
    <source>
        <dbReference type="PROSITE" id="PS50042"/>
    </source>
</evidence>
<evidence type="ECO:0000256" key="5">
    <source>
        <dbReference type="ARBA" id="ARBA00022741"/>
    </source>
</evidence>
<feature type="domain" description="Peptidase C39" evidence="16">
    <location>
        <begin position="296"/>
        <end position="418"/>
    </location>
</feature>
<evidence type="ECO:0000256" key="11">
    <source>
        <dbReference type="SAM" id="MobiDB-lite"/>
    </source>
</evidence>
<dbReference type="InterPro" id="IPR000595">
    <property type="entry name" value="cNMP-bd_dom"/>
</dbReference>
<dbReference type="InterPro" id="IPR003439">
    <property type="entry name" value="ABC_transporter-like_ATP-bd"/>
</dbReference>
<dbReference type="GO" id="GO:0005524">
    <property type="term" value="F:ATP binding"/>
    <property type="evidence" value="ECO:0007669"/>
    <property type="project" value="UniProtKB-KW"/>
</dbReference>
<dbReference type="Pfam" id="PF00005">
    <property type="entry name" value="ABC_tran"/>
    <property type="match status" value="1"/>
</dbReference>
<evidence type="ECO:0000256" key="1">
    <source>
        <dbReference type="ARBA" id="ARBA00004651"/>
    </source>
</evidence>
<feature type="region of interest" description="Disordered" evidence="11">
    <location>
        <begin position="232"/>
        <end position="255"/>
    </location>
</feature>
<evidence type="ECO:0000256" key="12">
    <source>
        <dbReference type="SAM" id="Phobius"/>
    </source>
</evidence>
<dbReference type="GO" id="GO:0006508">
    <property type="term" value="P:proteolysis"/>
    <property type="evidence" value="ECO:0007669"/>
    <property type="project" value="InterPro"/>
</dbReference>
<dbReference type="InterPro" id="IPR011527">
    <property type="entry name" value="ABC1_TM_dom"/>
</dbReference>
<evidence type="ECO:0000256" key="8">
    <source>
        <dbReference type="ARBA" id="ARBA00022840"/>
    </source>
</evidence>
<feature type="domain" description="ABC transmembrane type-1" evidence="15">
    <location>
        <begin position="451"/>
        <end position="730"/>
    </location>
</feature>
<dbReference type="InterPro" id="IPR017871">
    <property type="entry name" value="ABC_transporter-like_CS"/>
</dbReference>
<dbReference type="SMART" id="SM00382">
    <property type="entry name" value="AAA"/>
    <property type="match status" value="1"/>
</dbReference>
<dbReference type="PROSITE" id="PS50893">
    <property type="entry name" value="ABC_TRANSPORTER_2"/>
    <property type="match status" value="1"/>
</dbReference>
<evidence type="ECO:0000259" key="14">
    <source>
        <dbReference type="PROSITE" id="PS50893"/>
    </source>
</evidence>
<evidence type="ECO:0000256" key="9">
    <source>
        <dbReference type="ARBA" id="ARBA00022989"/>
    </source>
</evidence>
<dbReference type="Gene3D" id="3.90.70.10">
    <property type="entry name" value="Cysteine proteinases"/>
    <property type="match status" value="1"/>
</dbReference>
<evidence type="ECO:0000259" key="16">
    <source>
        <dbReference type="PROSITE" id="PS50990"/>
    </source>
</evidence>
<dbReference type="InterPro" id="IPR039421">
    <property type="entry name" value="Type_1_exporter"/>
</dbReference>
<keyword evidence="3" id="KW-1003">Cell membrane</keyword>
<dbReference type="PANTHER" id="PTHR43394">
    <property type="entry name" value="ATP-DEPENDENT PERMEASE MDL1, MITOCHONDRIAL"/>
    <property type="match status" value="1"/>
</dbReference>
<evidence type="ECO:0000256" key="3">
    <source>
        <dbReference type="ARBA" id="ARBA00022475"/>
    </source>
</evidence>
<gene>
    <name evidence="17" type="ORF">CP500_004150</name>
</gene>
<dbReference type="Pfam" id="PF00664">
    <property type="entry name" value="ABC_membrane"/>
    <property type="match status" value="1"/>
</dbReference>
<dbReference type="Gene3D" id="3.40.50.300">
    <property type="entry name" value="P-loop containing nucleotide triphosphate hydrolases"/>
    <property type="match status" value="1"/>
</dbReference>
<dbReference type="GO" id="GO:0005886">
    <property type="term" value="C:plasma membrane"/>
    <property type="evidence" value="ECO:0007669"/>
    <property type="project" value="UniProtKB-SubCell"/>
</dbReference>
<feature type="transmembrane region" description="Helical" evidence="12">
    <location>
        <begin position="558"/>
        <end position="583"/>
    </location>
</feature>
<keyword evidence="9 12" id="KW-1133">Transmembrane helix</keyword>
<evidence type="ECO:0000256" key="10">
    <source>
        <dbReference type="ARBA" id="ARBA00023136"/>
    </source>
</evidence>
<sequence length="1006" mass="111511">MTSSAVSLGQIQDFLAQTTPFDRLSETALTALVAKCQLLGYRTGQPLFEREKMPTQVAIIYEGQARLLGFDQRSQRHVSLRLVQSQEILGWAGLLRGVPCETAIASTDVIAIVIQTEDFLSVLEKQPKFGEAFREHCSLSEAFELLSLELQRQADATSNLKEITMQAWQDAKVVNLPNGNKKSQELAKELDSDRIWLVSSGVLGDFPTGSRLNIDSEAKSLKVEGRMGARLVGFREPPEPPPETAAADPLNGSINEGIEDLGKKRRIVFDDVTQAPPVPPEPRSDQPKDTKYPVFRGRGQIDGPLACFQMLSKYFGIKFRRDIIRKVLENQLKTAGSVTIQACGAIAQSIGLTPQLAQIPADAINRIKAPVMIKWKDTFAIVYSITEQELVVASPEEGLMRKRVPQFREIWGESGEVLLLQAPQQIDQKEQFSFWWFVPALMEHKTVFIEVLFASFFVQVFGLANPLISQIIIDEVLGKRNLDTLDVLGAFLLGVALFEGLLNGLRTFLFIDTSNRIDVKLSAEIIDHLLRLPQNYFDNRRVGDLVYKFSMMGQIREFMTGTALTVVLDAVFSVVYVAVMLSYSVQLTAVSLAVVPILALMIVLINPLVLRLIKQRNNRFSDAQSYLVEVVSGIQTVKAQNIELKSRWEWSSRYAKYITASFKTIITGTTAGTVSAFLNQVGNLAQLWVGAYLVLKNEMTLGQLIAFRIISGNVTGSLLRFVSVWQSFQEVSMSVDMLKDIVDTPTETSDEDRSNIPMPAIQGQVTYEEVSFRFLESGSLQLANVNLEFPPGSFVGIVGGSGSGKSTAMKLLQRLYPPLSGRIFVDGYDIAKVELYSLRSQLGVVLQDTLLFNCTVQENIALSNPDASTDEIVRAAKLAVAHDFIMGLPAGYNTIVGERGSSLSGGQRQRLAIARTILQNPKLLILDEATSALDYHSERQVCNNLAEAFSGRTVFFITHRLTTIQNADVIIMMDQGAVVEQGTHKELMGLKGRYYCLFQQQEASNT</sequence>
<proteinExistence type="predicted"/>
<dbReference type="OrthoDB" id="516912at2"/>
<feature type="transmembrane region" description="Helical" evidence="12">
    <location>
        <begin position="589"/>
        <end position="610"/>
    </location>
</feature>
<comment type="caution">
    <text evidence="17">The sequence shown here is derived from an EMBL/GenBank/DDBJ whole genome shotgun (WGS) entry which is preliminary data.</text>
</comment>
<evidence type="ECO:0000256" key="2">
    <source>
        <dbReference type="ARBA" id="ARBA00022448"/>
    </source>
</evidence>
<keyword evidence="10 12" id="KW-0472">Membrane</keyword>
<accession>A0A2G4F4Q7</accession>
<reference evidence="17" key="1">
    <citation type="submission" date="2017-10" db="EMBL/GenBank/DDBJ databases">
        <title>Draft genome sequence of the planktic cyanobacteria Tychonema bourrellyi isolated from alpine lentic freshwater.</title>
        <authorList>
            <person name="Tett A."/>
            <person name="Armanini F."/>
            <person name="Asnicar F."/>
            <person name="Boscaini A."/>
            <person name="Pasolli E."/>
            <person name="Zolfo M."/>
            <person name="Donati C."/>
            <person name="Salmaso N."/>
            <person name="Segata N."/>
        </authorList>
    </citation>
    <scope>NUCLEOTIDE SEQUENCE</scope>
    <source>
        <strain evidence="17">FEM_GT703</strain>
    </source>
</reference>
<dbReference type="Gene3D" id="2.60.120.10">
    <property type="entry name" value="Jelly Rolls"/>
    <property type="match status" value="1"/>
</dbReference>
<keyword evidence="8" id="KW-0067">ATP-binding</keyword>
<dbReference type="CDD" id="cd18782">
    <property type="entry name" value="ABC_6TM_PrtD_LapB_HlyB_like"/>
    <property type="match status" value="1"/>
</dbReference>
<dbReference type="PROSITE" id="PS50929">
    <property type="entry name" value="ABC_TM1F"/>
    <property type="match status" value="1"/>
</dbReference>
<evidence type="ECO:0000313" key="17">
    <source>
        <dbReference type="EMBL" id="PHX56691.1"/>
    </source>
</evidence>
<keyword evidence="2" id="KW-0813">Transport</keyword>
<keyword evidence="6" id="KW-0378">Hydrolase</keyword>